<organism evidence="3 4">
    <name type="scientific">Bombyx mori</name>
    <name type="common">Silk moth</name>
    <dbReference type="NCBI Taxonomy" id="7091"/>
    <lineage>
        <taxon>Eukaryota</taxon>
        <taxon>Metazoa</taxon>
        <taxon>Ecdysozoa</taxon>
        <taxon>Arthropoda</taxon>
        <taxon>Hexapoda</taxon>
        <taxon>Insecta</taxon>
        <taxon>Pterygota</taxon>
        <taxon>Neoptera</taxon>
        <taxon>Endopterygota</taxon>
        <taxon>Lepidoptera</taxon>
        <taxon>Glossata</taxon>
        <taxon>Ditrysia</taxon>
        <taxon>Bombycoidea</taxon>
        <taxon>Bombycidae</taxon>
        <taxon>Bombycinae</taxon>
        <taxon>Bombyx</taxon>
    </lineage>
</organism>
<evidence type="ECO:0000256" key="2">
    <source>
        <dbReference type="SAM" id="SignalP"/>
    </source>
</evidence>
<dbReference type="EnsemblMetazoa" id="XM_038014615.1">
    <property type="protein sequence ID" value="XP_037870543.1"/>
    <property type="gene ID" value="LOC119628399"/>
</dbReference>
<feature type="signal peptide" evidence="2">
    <location>
        <begin position="1"/>
        <end position="23"/>
    </location>
</feature>
<evidence type="ECO:0000313" key="4">
    <source>
        <dbReference type="Proteomes" id="UP000005204"/>
    </source>
</evidence>
<feature type="compositionally biased region" description="Polar residues" evidence="1">
    <location>
        <begin position="170"/>
        <end position="197"/>
    </location>
</feature>
<feature type="compositionally biased region" description="Polar residues" evidence="1">
    <location>
        <begin position="235"/>
        <end position="272"/>
    </location>
</feature>
<feature type="compositionally biased region" description="Polar residues" evidence="1">
    <location>
        <begin position="78"/>
        <end position="126"/>
    </location>
</feature>
<evidence type="ECO:0000313" key="3">
    <source>
        <dbReference type="EnsemblMetazoa" id="XP_037870543.1"/>
    </source>
</evidence>
<feature type="compositionally biased region" description="Gly residues" evidence="1">
    <location>
        <begin position="200"/>
        <end position="218"/>
    </location>
</feature>
<keyword evidence="4" id="KW-1185">Reference proteome</keyword>
<feature type="compositionally biased region" description="Gly residues" evidence="1">
    <location>
        <begin position="275"/>
        <end position="288"/>
    </location>
</feature>
<reference evidence="4" key="1">
    <citation type="journal article" date="2008" name="Insect Biochem. Mol. Biol.">
        <title>The genome of a lepidopteran model insect, the silkworm Bombyx mori.</title>
        <authorList>
            <consortium name="International Silkworm Genome Consortium"/>
        </authorList>
    </citation>
    <scope>NUCLEOTIDE SEQUENCE [LARGE SCALE GENOMIC DNA]</scope>
    <source>
        <strain evidence="4">p50T</strain>
    </source>
</reference>
<feature type="compositionally biased region" description="Gly residues" evidence="1">
    <location>
        <begin position="128"/>
        <end position="145"/>
    </location>
</feature>
<feature type="chain" id="PRO_5035741594" description="Cuticle protein" evidence="2">
    <location>
        <begin position="24"/>
        <end position="330"/>
    </location>
</feature>
<proteinExistence type="predicted"/>
<sequence length="330" mass="33962">MDPKHYGVLAVLLLSTFIFWVDGYVTSGVSIKFDPLSRDVEKASDLVDDSVVSRNRRSVPYDSSGYAAAYAKSDVSGEGNSRSIASSTVESRNGDNNMARSIAQSYTSGNGQNGKASSLASAETRNSGSGGQQGQQGGTQQGGTPGNESQQGKQGQQGGNQQGGNGNNNIARSIAQSYTSGNGQNGKASSSAYAETRTSGNGGQQGQQGGNQQGGQTGDSGDDTVGSSKRRSMPYDSSGNGDNNIARSIAQSYTSGNGQNGKASSSAYAETRTSGSGGQQGQQGGTQQGGNIISLRISTTTGAHQISLHRLIILTRIFTINKSFNQVPII</sequence>
<feature type="compositionally biased region" description="Gly residues" evidence="1">
    <location>
        <begin position="155"/>
        <end position="166"/>
    </location>
</feature>
<keyword evidence="2" id="KW-0732">Signal</keyword>
<feature type="region of interest" description="Disordered" evidence="1">
    <location>
        <begin position="71"/>
        <end position="289"/>
    </location>
</feature>
<evidence type="ECO:0008006" key="5">
    <source>
        <dbReference type="Google" id="ProtNLM"/>
    </source>
</evidence>
<protein>
    <recommendedName>
        <fullName evidence="5">Cuticle protein</fullName>
    </recommendedName>
</protein>
<dbReference type="Proteomes" id="UP000005204">
    <property type="component" value="Unassembled WGS sequence"/>
</dbReference>
<evidence type="ECO:0000256" key="1">
    <source>
        <dbReference type="SAM" id="MobiDB-lite"/>
    </source>
</evidence>
<name>A0A8R2M0L9_BOMMO</name>
<dbReference type="AlphaFoldDB" id="A0A8R2M0L9"/>
<reference evidence="3" key="2">
    <citation type="submission" date="2022-06" db="UniProtKB">
        <authorList>
            <consortium name="EnsemblMetazoa"/>
        </authorList>
    </citation>
    <scope>IDENTIFICATION</scope>
    <source>
        <strain evidence="3">p50T (Dazao)</strain>
    </source>
</reference>
<accession>A0A8R2M0L9</accession>